<dbReference type="OrthoDB" id="9812708at2"/>
<sequence length="106" mass="12222">MDHKHRWVPMPYPEDWFEAEQLHRAALDGDIGEMAKLVADGFDVNLFDDISRAPLHYAVEGEQYKAAQWLLDHGAEVNAHKKDMIGETPLSFAVRRDYVEMVELLL</sequence>
<evidence type="ECO:0000313" key="4">
    <source>
        <dbReference type="EMBL" id="QDQ27020.1"/>
    </source>
</evidence>
<dbReference type="PANTHER" id="PTHR24171">
    <property type="entry name" value="ANKYRIN REPEAT DOMAIN-CONTAINING PROTEIN 39-RELATED"/>
    <property type="match status" value="1"/>
</dbReference>
<dbReference type="InterPro" id="IPR002110">
    <property type="entry name" value="Ankyrin_rpt"/>
</dbReference>
<dbReference type="Pfam" id="PF12796">
    <property type="entry name" value="Ank_2"/>
    <property type="match status" value="1"/>
</dbReference>
<keyword evidence="1" id="KW-0677">Repeat</keyword>
<dbReference type="Gene3D" id="1.25.40.20">
    <property type="entry name" value="Ankyrin repeat-containing domain"/>
    <property type="match status" value="1"/>
</dbReference>
<feature type="repeat" description="ANK" evidence="3">
    <location>
        <begin position="85"/>
        <end position="106"/>
    </location>
</feature>
<keyword evidence="2 3" id="KW-0040">ANK repeat</keyword>
<dbReference type="PROSITE" id="PS50088">
    <property type="entry name" value="ANK_REPEAT"/>
    <property type="match status" value="2"/>
</dbReference>
<proteinExistence type="predicted"/>
<gene>
    <name evidence="4" type="ORF">FNU76_11980</name>
</gene>
<dbReference type="InterPro" id="IPR036770">
    <property type="entry name" value="Ankyrin_rpt-contain_sf"/>
</dbReference>
<protein>
    <submittedName>
        <fullName evidence="4">Ankyrin repeat domain-containing protein</fullName>
    </submittedName>
</protein>
<evidence type="ECO:0000313" key="5">
    <source>
        <dbReference type="Proteomes" id="UP000317550"/>
    </source>
</evidence>
<dbReference type="EMBL" id="CP041730">
    <property type="protein sequence ID" value="QDQ27020.1"/>
    <property type="molecule type" value="Genomic_DNA"/>
</dbReference>
<evidence type="ECO:0000256" key="1">
    <source>
        <dbReference type="ARBA" id="ARBA00022737"/>
    </source>
</evidence>
<dbReference type="SUPFAM" id="SSF48403">
    <property type="entry name" value="Ankyrin repeat"/>
    <property type="match status" value="1"/>
</dbReference>
<accession>A0A516SG02</accession>
<evidence type="ECO:0000256" key="2">
    <source>
        <dbReference type="ARBA" id="ARBA00023043"/>
    </source>
</evidence>
<keyword evidence="5" id="KW-1185">Reference proteome</keyword>
<dbReference type="KEGG" id="cari:FNU76_11980"/>
<dbReference type="PROSITE" id="PS50297">
    <property type="entry name" value="ANK_REP_REGION"/>
    <property type="match status" value="2"/>
</dbReference>
<organism evidence="4 5">
    <name type="scientific">Chitinimonas arctica</name>
    <dbReference type="NCBI Taxonomy" id="2594795"/>
    <lineage>
        <taxon>Bacteria</taxon>
        <taxon>Pseudomonadati</taxon>
        <taxon>Pseudomonadota</taxon>
        <taxon>Betaproteobacteria</taxon>
        <taxon>Neisseriales</taxon>
        <taxon>Chitinibacteraceae</taxon>
        <taxon>Chitinimonas</taxon>
    </lineage>
</organism>
<dbReference type="AlphaFoldDB" id="A0A516SG02"/>
<evidence type="ECO:0000256" key="3">
    <source>
        <dbReference type="PROSITE-ProRule" id="PRU00023"/>
    </source>
</evidence>
<dbReference type="Proteomes" id="UP000317550">
    <property type="component" value="Chromosome"/>
</dbReference>
<name>A0A516SG02_9NEIS</name>
<feature type="repeat" description="ANK" evidence="3">
    <location>
        <begin position="50"/>
        <end position="82"/>
    </location>
</feature>
<reference evidence="5" key="1">
    <citation type="submission" date="2019-07" db="EMBL/GenBank/DDBJ databases">
        <title>Chitinimonas sp. nov., isolated from Ny-Alesund, arctica soil.</title>
        <authorList>
            <person name="Xu Q."/>
            <person name="Peng F."/>
        </authorList>
    </citation>
    <scope>NUCLEOTIDE SEQUENCE [LARGE SCALE GENOMIC DNA]</scope>
    <source>
        <strain evidence="5">R3-44</strain>
    </source>
</reference>